<gene>
    <name evidence="2" type="ORF">PCON_02953</name>
</gene>
<feature type="region of interest" description="Disordered" evidence="1">
    <location>
        <begin position="1"/>
        <end position="34"/>
    </location>
</feature>
<evidence type="ECO:0000313" key="2">
    <source>
        <dbReference type="EMBL" id="CCX34180.1"/>
    </source>
</evidence>
<protein>
    <submittedName>
        <fullName evidence="2">Uncharacterized protein</fullName>
    </submittedName>
</protein>
<dbReference type="EMBL" id="HF936379">
    <property type="protein sequence ID" value="CCX34180.1"/>
    <property type="molecule type" value="Genomic_DNA"/>
</dbReference>
<reference evidence="2 3" key="1">
    <citation type="journal article" date="2013" name="PLoS Genet.">
        <title>The genome and development-dependent transcriptomes of Pyronema confluens: a window into fungal evolution.</title>
        <authorList>
            <person name="Traeger S."/>
            <person name="Altegoer F."/>
            <person name="Freitag M."/>
            <person name="Gabaldon T."/>
            <person name="Kempken F."/>
            <person name="Kumar A."/>
            <person name="Marcet-Houben M."/>
            <person name="Poggeler S."/>
            <person name="Stajich J.E."/>
            <person name="Nowrousian M."/>
        </authorList>
    </citation>
    <scope>NUCLEOTIDE SEQUENCE [LARGE SCALE GENOMIC DNA]</scope>
    <source>
        <strain evidence="3">CBS 100304</strain>
        <tissue evidence="2">Vegetative mycelium</tissue>
    </source>
</reference>
<organism evidence="2 3">
    <name type="scientific">Pyronema omphalodes (strain CBS 100304)</name>
    <name type="common">Pyronema confluens</name>
    <dbReference type="NCBI Taxonomy" id="1076935"/>
    <lineage>
        <taxon>Eukaryota</taxon>
        <taxon>Fungi</taxon>
        <taxon>Dikarya</taxon>
        <taxon>Ascomycota</taxon>
        <taxon>Pezizomycotina</taxon>
        <taxon>Pezizomycetes</taxon>
        <taxon>Pezizales</taxon>
        <taxon>Pyronemataceae</taxon>
        <taxon>Pyronema</taxon>
    </lineage>
</organism>
<feature type="compositionally biased region" description="Basic and acidic residues" evidence="1">
    <location>
        <begin position="1"/>
        <end position="10"/>
    </location>
</feature>
<dbReference type="Proteomes" id="UP000018144">
    <property type="component" value="Unassembled WGS sequence"/>
</dbReference>
<proteinExistence type="predicted"/>
<keyword evidence="3" id="KW-1185">Reference proteome</keyword>
<evidence type="ECO:0000256" key="1">
    <source>
        <dbReference type="SAM" id="MobiDB-lite"/>
    </source>
</evidence>
<name>U4LQE9_PYROM</name>
<sequence>MGDGETERDGHRKSRSRDDGEEEDYVSSFGSTVG</sequence>
<accession>U4LQE9</accession>
<dbReference type="AlphaFoldDB" id="U4LQE9"/>
<evidence type="ECO:0000313" key="3">
    <source>
        <dbReference type="Proteomes" id="UP000018144"/>
    </source>
</evidence>